<dbReference type="eggNOG" id="ENOG502SBU0">
    <property type="taxonomic scope" value="Eukaryota"/>
</dbReference>
<feature type="compositionally biased region" description="Basic and acidic residues" evidence="1">
    <location>
        <begin position="84"/>
        <end position="101"/>
    </location>
</feature>
<sequence>MLALCDCKNWAGLRRMCIDNSNTDSHLGAANNLSYDDLVDIIMNDKPVPNAVEVEEVILDESCRTKSQLQPRPKPWEAIQPSGKDIEVYETGKVENSKDESSPTVGNHAS</sequence>
<feature type="domain" description="Peroxisomal membrane protein PEX14-like KPWE" evidence="2">
    <location>
        <begin position="32"/>
        <end position="77"/>
    </location>
</feature>
<dbReference type="EMBL" id="CP002504">
    <property type="protein sequence ID" value="AET41550.1"/>
    <property type="molecule type" value="Genomic_DNA"/>
</dbReference>
<keyword evidence="4" id="KW-1185">Reference proteome</keyword>
<dbReference type="InterPro" id="IPR040554">
    <property type="entry name" value="KPWE_PEX14_dom"/>
</dbReference>
<dbReference type="STRING" id="931890.G8JXH6"/>
<dbReference type="HOGENOM" id="CLU_2171050_0_0_1"/>
<dbReference type="Proteomes" id="UP000006790">
    <property type="component" value="Chromosome 8"/>
</dbReference>
<evidence type="ECO:0000259" key="2">
    <source>
        <dbReference type="Pfam" id="PF17733"/>
    </source>
</evidence>
<dbReference type="InParanoid" id="G8JXH6"/>
<organism evidence="3 4">
    <name type="scientific">Eremothecium cymbalariae (strain CBS 270.75 / DBVPG 7215 / KCTC 17166 / NRRL Y-17582)</name>
    <name type="common">Yeast</name>
    <dbReference type="NCBI Taxonomy" id="931890"/>
    <lineage>
        <taxon>Eukaryota</taxon>
        <taxon>Fungi</taxon>
        <taxon>Dikarya</taxon>
        <taxon>Ascomycota</taxon>
        <taxon>Saccharomycotina</taxon>
        <taxon>Saccharomycetes</taxon>
        <taxon>Saccharomycetales</taxon>
        <taxon>Saccharomycetaceae</taxon>
        <taxon>Eremothecium</taxon>
    </lineage>
</organism>
<feature type="region of interest" description="Disordered" evidence="1">
    <location>
        <begin position="64"/>
        <end position="110"/>
    </location>
</feature>
<gene>
    <name evidence="3" type="ordered locus">Ecym_8268</name>
</gene>
<dbReference type="KEGG" id="erc:Ecym_8268"/>
<protein>
    <recommendedName>
        <fullName evidence="2">Peroxisomal membrane protein PEX14-like KPWE domain-containing protein</fullName>
    </recommendedName>
</protein>
<name>G8JXH6_ERECY</name>
<dbReference type="GeneID" id="11471528"/>
<dbReference type="OrthoDB" id="9936937at2759"/>
<reference evidence="4" key="1">
    <citation type="journal article" date="2012" name="G3 (Bethesda)">
        <title>Pichia sorbitophila, an interspecies yeast hybrid reveals early steps of genome resolution following polyploidization.</title>
        <authorList>
            <person name="Leh Louis V."/>
            <person name="Despons L."/>
            <person name="Friedrich A."/>
            <person name="Martin T."/>
            <person name="Durrens P."/>
            <person name="Casaregola S."/>
            <person name="Neuveglise C."/>
            <person name="Fairhead C."/>
            <person name="Marck C."/>
            <person name="Cruz J.A."/>
            <person name="Straub M.L."/>
            <person name="Kugler V."/>
            <person name="Sacerdot C."/>
            <person name="Uzunov Z."/>
            <person name="Thierry A."/>
            <person name="Weiss S."/>
            <person name="Bleykasten C."/>
            <person name="De Montigny J."/>
            <person name="Jacques N."/>
            <person name="Jung P."/>
            <person name="Lemaire M."/>
            <person name="Mallet S."/>
            <person name="Morel G."/>
            <person name="Richard G.F."/>
            <person name="Sarkar A."/>
            <person name="Savel G."/>
            <person name="Schacherer J."/>
            <person name="Seret M.L."/>
            <person name="Talla E."/>
            <person name="Samson G."/>
            <person name="Jubin C."/>
            <person name="Poulain J."/>
            <person name="Vacherie B."/>
            <person name="Barbe V."/>
            <person name="Pelletier E."/>
            <person name="Sherman D.J."/>
            <person name="Westhof E."/>
            <person name="Weissenbach J."/>
            <person name="Baret P.V."/>
            <person name="Wincker P."/>
            <person name="Gaillardin C."/>
            <person name="Dujon B."/>
            <person name="Souciet J.L."/>
        </authorList>
    </citation>
    <scope>NUCLEOTIDE SEQUENCE [LARGE SCALE GENOMIC DNA]</scope>
    <source>
        <strain evidence="4">CBS 270.75 / DBVPG 7215 / KCTC 17166 / NRRL Y-17582</strain>
    </source>
</reference>
<proteinExistence type="predicted"/>
<accession>G8JXH6</accession>
<dbReference type="Pfam" id="PF17733">
    <property type="entry name" value="KPWE_dom"/>
    <property type="match status" value="1"/>
</dbReference>
<evidence type="ECO:0000313" key="4">
    <source>
        <dbReference type="Proteomes" id="UP000006790"/>
    </source>
</evidence>
<dbReference type="AlphaFoldDB" id="G8JXH6"/>
<evidence type="ECO:0000313" key="3">
    <source>
        <dbReference type="EMBL" id="AET41550.1"/>
    </source>
</evidence>
<dbReference type="RefSeq" id="XP_003648367.1">
    <property type="nucleotide sequence ID" value="XM_003648319.1"/>
</dbReference>
<evidence type="ECO:0000256" key="1">
    <source>
        <dbReference type="SAM" id="MobiDB-lite"/>
    </source>
</evidence>